<proteinExistence type="predicted"/>
<sequence length="65" mass="6886">MREVEASLASHGQDRGPDGGQRETPSCGVCEIQMEGAHSIKTSTLFRNSLAVTAVIEAKAEISVK</sequence>
<dbReference type="AlphaFoldDB" id="A0A0C9X6E5"/>
<protein>
    <submittedName>
        <fullName evidence="2">Uncharacterized protein</fullName>
    </submittedName>
</protein>
<dbReference type="HOGENOM" id="CLU_2850068_0_0_1"/>
<feature type="region of interest" description="Disordered" evidence="1">
    <location>
        <begin position="1"/>
        <end position="26"/>
    </location>
</feature>
<gene>
    <name evidence="2" type="ORF">K443DRAFT_463351</name>
</gene>
<keyword evidence="3" id="KW-1185">Reference proteome</keyword>
<evidence type="ECO:0000313" key="2">
    <source>
        <dbReference type="EMBL" id="KIJ91987.1"/>
    </source>
</evidence>
<accession>A0A0C9X6E5</accession>
<name>A0A0C9X6E5_9AGAR</name>
<evidence type="ECO:0000256" key="1">
    <source>
        <dbReference type="SAM" id="MobiDB-lite"/>
    </source>
</evidence>
<feature type="compositionally biased region" description="Basic and acidic residues" evidence="1">
    <location>
        <begin position="12"/>
        <end position="21"/>
    </location>
</feature>
<reference evidence="2 3" key="1">
    <citation type="submission" date="2014-04" db="EMBL/GenBank/DDBJ databases">
        <authorList>
            <consortium name="DOE Joint Genome Institute"/>
            <person name="Kuo A."/>
            <person name="Kohler A."/>
            <person name="Nagy L.G."/>
            <person name="Floudas D."/>
            <person name="Copeland A."/>
            <person name="Barry K.W."/>
            <person name="Cichocki N."/>
            <person name="Veneault-Fourrey C."/>
            <person name="LaButti K."/>
            <person name="Lindquist E.A."/>
            <person name="Lipzen A."/>
            <person name="Lundell T."/>
            <person name="Morin E."/>
            <person name="Murat C."/>
            <person name="Sun H."/>
            <person name="Tunlid A."/>
            <person name="Henrissat B."/>
            <person name="Grigoriev I.V."/>
            <person name="Hibbett D.S."/>
            <person name="Martin F."/>
            <person name="Nordberg H.P."/>
            <person name="Cantor M.N."/>
            <person name="Hua S.X."/>
        </authorList>
    </citation>
    <scope>NUCLEOTIDE SEQUENCE [LARGE SCALE GENOMIC DNA]</scope>
    <source>
        <strain evidence="2 3">LaAM-08-1</strain>
    </source>
</reference>
<dbReference type="EMBL" id="KN838949">
    <property type="protein sequence ID" value="KIJ91987.1"/>
    <property type="molecule type" value="Genomic_DNA"/>
</dbReference>
<reference evidence="3" key="2">
    <citation type="submission" date="2015-01" db="EMBL/GenBank/DDBJ databases">
        <title>Evolutionary Origins and Diversification of the Mycorrhizal Mutualists.</title>
        <authorList>
            <consortium name="DOE Joint Genome Institute"/>
            <consortium name="Mycorrhizal Genomics Consortium"/>
            <person name="Kohler A."/>
            <person name="Kuo A."/>
            <person name="Nagy L.G."/>
            <person name="Floudas D."/>
            <person name="Copeland A."/>
            <person name="Barry K.W."/>
            <person name="Cichocki N."/>
            <person name="Veneault-Fourrey C."/>
            <person name="LaButti K."/>
            <person name="Lindquist E.A."/>
            <person name="Lipzen A."/>
            <person name="Lundell T."/>
            <person name="Morin E."/>
            <person name="Murat C."/>
            <person name="Riley R."/>
            <person name="Ohm R."/>
            <person name="Sun H."/>
            <person name="Tunlid A."/>
            <person name="Henrissat B."/>
            <person name="Grigoriev I.V."/>
            <person name="Hibbett D.S."/>
            <person name="Martin F."/>
        </authorList>
    </citation>
    <scope>NUCLEOTIDE SEQUENCE [LARGE SCALE GENOMIC DNA]</scope>
    <source>
        <strain evidence="3">LaAM-08-1</strain>
    </source>
</reference>
<dbReference type="Proteomes" id="UP000054477">
    <property type="component" value="Unassembled WGS sequence"/>
</dbReference>
<evidence type="ECO:0000313" key="3">
    <source>
        <dbReference type="Proteomes" id="UP000054477"/>
    </source>
</evidence>
<organism evidence="2 3">
    <name type="scientific">Laccaria amethystina LaAM-08-1</name>
    <dbReference type="NCBI Taxonomy" id="1095629"/>
    <lineage>
        <taxon>Eukaryota</taxon>
        <taxon>Fungi</taxon>
        <taxon>Dikarya</taxon>
        <taxon>Basidiomycota</taxon>
        <taxon>Agaricomycotina</taxon>
        <taxon>Agaricomycetes</taxon>
        <taxon>Agaricomycetidae</taxon>
        <taxon>Agaricales</taxon>
        <taxon>Agaricineae</taxon>
        <taxon>Hydnangiaceae</taxon>
        <taxon>Laccaria</taxon>
    </lineage>
</organism>